<protein>
    <recommendedName>
        <fullName evidence="4">DNA replication complex GINS protein PSF2</fullName>
    </recommendedName>
    <alternativeName>
        <fullName evidence="3">DNA replication complex GINS protein psf2</fullName>
    </alternativeName>
</protein>
<reference evidence="9" key="1">
    <citation type="submission" date="2021-03" db="EMBL/GenBank/DDBJ databases">
        <title>Evolutionary innovations through gain and loss of genes in the ectomycorrhizal Boletales.</title>
        <authorList>
            <person name="Wu G."/>
            <person name="Miyauchi S."/>
            <person name="Morin E."/>
            <person name="Yang Z.-L."/>
            <person name="Xu J."/>
            <person name="Martin F.M."/>
        </authorList>
    </citation>
    <scope>NUCLEOTIDE SEQUENCE</scope>
    <source>
        <strain evidence="9">BR01</strain>
    </source>
</reference>
<feature type="domain" description="GINS subunit" evidence="7">
    <location>
        <begin position="132"/>
        <end position="196"/>
    </location>
</feature>
<evidence type="ECO:0000256" key="6">
    <source>
        <dbReference type="ARBA" id="ARBA00023242"/>
    </source>
</evidence>
<keyword evidence="5" id="KW-0235">DNA replication</keyword>
<evidence type="ECO:0000256" key="3">
    <source>
        <dbReference type="ARBA" id="ARBA00013969"/>
    </source>
</evidence>
<gene>
    <name evidence="9" type="ORF">JVT61DRAFT_12909</name>
</gene>
<dbReference type="GO" id="GO:0000727">
    <property type="term" value="P:double-strand break repair via break-induced replication"/>
    <property type="evidence" value="ECO:0007669"/>
    <property type="project" value="TreeGrafter"/>
</dbReference>
<comment type="caution">
    <text evidence="9">The sequence shown here is derived from an EMBL/GenBank/DDBJ whole genome shotgun (WGS) entry which is preliminary data.</text>
</comment>
<evidence type="ECO:0000256" key="1">
    <source>
        <dbReference type="ARBA" id="ARBA00004123"/>
    </source>
</evidence>
<accession>A0A8I2YSP8</accession>
<dbReference type="Pfam" id="PF25005">
    <property type="entry name" value="PSF2_N"/>
    <property type="match status" value="1"/>
</dbReference>
<dbReference type="Gene3D" id="3.40.5.50">
    <property type="match status" value="1"/>
</dbReference>
<dbReference type="Gene3D" id="1.20.58.1020">
    <property type="match status" value="1"/>
</dbReference>
<dbReference type="Pfam" id="PF05916">
    <property type="entry name" value="Sld5"/>
    <property type="match status" value="1"/>
</dbReference>
<dbReference type="PANTHER" id="PTHR12772">
    <property type="entry name" value="DNA REPLICATION COMPLEX GINS PROTEIN PSF2"/>
    <property type="match status" value="1"/>
</dbReference>
<dbReference type="InterPro" id="IPR056784">
    <property type="entry name" value="PSF2_N"/>
</dbReference>
<dbReference type="AlphaFoldDB" id="A0A8I2YSP8"/>
<dbReference type="GO" id="GO:0006260">
    <property type="term" value="P:DNA replication"/>
    <property type="evidence" value="ECO:0007669"/>
    <property type="project" value="UniProtKB-KW"/>
</dbReference>
<feature type="domain" description="DNA replication complex GINS protein PSF2 N-terminal" evidence="8">
    <location>
        <begin position="57"/>
        <end position="86"/>
    </location>
</feature>
<dbReference type="EMBL" id="JAGFBS010000006">
    <property type="protein sequence ID" value="KAG6378639.1"/>
    <property type="molecule type" value="Genomic_DNA"/>
</dbReference>
<dbReference type="InterPro" id="IPR007257">
    <property type="entry name" value="GINS_Psf2"/>
</dbReference>
<dbReference type="InterPro" id="IPR021151">
    <property type="entry name" value="GINS_A"/>
</dbReference>
<dbReference type="GO" id="GO:0000811">
    <property type="term" value="C:GINS complex"/>
    <property type="evidence" value="ECO:0007669"/>
    <property type="project" value="TreeGrafter"/>
</dbReference>
<evidence type="ECO:0000313" key="10">
    <source>
        <dbReference type="Proteomes" id="UP000683000"/>
    </source>
</evidence>
<evidence type="ECO:0000259" key="7">
    <source>
        <dbReference type="Pfam" id="PF05916"/>
    </source>
</evidence>
<comment type="subcellular location">
    <subcellularLocation>
        <location evidence="1">Nucleus</location>
    </subcellularLocation>
</comment>
<dbReference type="InterPro" id="IPR036224">
    <property type="entry name" value="GINS_bundle-like_dom_sf"/>
</dbReference>
<dbReference type="OrthoDB" id="1938138at2759"/>
<dbReference type="PANTHER" id="PTHR12772:SF0">
    <property type="entry name" value="DNA REPLICATION COMPLEX GINS PROTEIN PSF2"/>
    <property type="match status" value="1"/>
</dbReference>
<dbReference type="CDD" id="cd21694">
    <property type="entry name" value="GINS_B_Psf2"/>
    <property type="match status" value="1"/>
</dbReference>
<sequence>MALPQPLRVSITPPELELIASEQLVDVVPLIAMEKTAFISVERTPASSSLVLMILDIQGAYGPLRPPNKCRIPLWMAMNLKLRKNAILSPPIGLLLSSCRTDWQKKRVNQSSVVFHFASQKSPGLFWKCRRASDDVQNAEKVRSLLKDLREARQSKSRDGLSQIDNSELSLPNLCLMEINEIRPYFVKAMNVFTQLKGQPEAINKDVAHEDDNDA</sequence>
<evidence type="ECO:0000256" key="4">
    <source>
        <dbReference type="ARBA" id="ARBA00015139"/>
    </source>
</evidence>
<dbReference type="Proteomes" id="UP000683000">
    <property type="component" value="Unassembled WGS sequence"/>
</dbReference>
<dbReference type="SUPFAM" id="SSF158573">
    <property type="entry name" value="GINS helical bundle-like"/>
    <property type="match status" value="1"/>
</dbReference>
<dbReference type="CDD" id="cd11712">
    <property type="entry name" value="GINS_A_psf2"/>
    <property type="match status" value="1"/>
</dbReference>
<evidence type="ECO:0000259" key="8">
    <source>
        <dbReference type="Pfam" id="PF25005"/>
    </source>
</evidence>
<proteinExistence type="inferred from homology"/>
<evidence type="ECO:0000313" key="9">
    <source>
        <dbReference type="EMBL" id="KAG6378639.1"/>
    </source>
</evidence>
<name>A0A8I2YSP8_9AGAM</name>
<dbReference type="SUPFAM" id="SSF160059">
    <property type="entry name" value="PriA/YqbF domain"/>
    <property type="match status" value="1"/>
</dbReference>
<comment type="similarity">
    <text evidence="2">Belongs to the GINS2/PSF2 family.</text>
</comment>
<evidence type="ECO:0000256" key="5">
    <source>
        <dbReference type="ARBA" id="ARBA00022705"/>
    </source>
</evidence>
<keyword evidence="6" id="KW-0539">Nucleus</keyword>
<keyword evidence="10" id="KW-1185">Reference proteome</keyword>
<organism evidence="9 10">
    <name type="scientific">Boletus reticuloceps</name>
    <dbReference type="NCBI Taxonomy" id="495285"/>
    <lineage>
        <taxon>Eukaryota</taxon>
        <taxon>Fungi</taxon>
        <taxon>Dikarya</taxon>
        <taxon>Basidiomycota</taxon>
        <taxon>Agaricomycotina</taxon>
        <taxon>Agaricomycetes</taxon>
        <taxon>Agaricomycetidae</taxon>
        <taxon>Boletales</taxon>
        <taxon>Boletineae</taxon>
        <taxon>Boletaceae</taxon>
        <taxon>Boletoideae</taxon>
        <taxon>Boletus</taxon>
    </lineage>
</organism>
<evidence type="ECO:0000256" key="2">
    <source>
        <dbReference type="ARBA" id="ARBA00010565"/>
    </source>
</evidence>